<feature type="transmembrane region" description="Helical" evidence="6">
    <location>
        <begin position="255"/>
        <end position="280"/>
    </location>
</feature>
<evidence type="ECO:0000256" key="4">
    <source>
        <dbReference type="ARBA" id="ARBA00022989"/>
    </source>
</evidence>
<feature type="transmembrane region" description="Helical" evidence="6">
    <location>
        <begin position="352"/>
        <end position="373"/>
    </location>
</feature>
<dbReference type="Pfam" id="PF12704">
    <property type="entry name" value="MacB_PCD"/>
    <property type="match status" value="1"/>
</dbReference>
<reference evidence="9 10" key="1">
    <citation type="submission" date="2022-12" db="EMBL/GenBank/DDBJ databases">
        <title>Polyphasic characterization of Geotalea uranireducens NIT-SL11 newly isolated from a complex of sewage sludge and microbially reduced graphene oxide.</title>
        <authorList>
            <person name="Xie L."/>
            <person name="Yoshida N."/>
            <person name="Meng L."/>
        </authorList>
    </citation>
    <scope>NUCLEOTIDE SEQUENCE [LARGE SCALE GENOMIC DNA]</scope>
    <source>
        <strain evidence="9 10">NIT-SL11</strain>
    </source>
</reference>
<evidence type="ECO:0000256" key="3">
    <source>
        <dbReference type="ARBA" id="ARBA00022692"/>
    </source>
</evidence>
<dbReference type="InterPro" id="IPR003838">
    <property type="entry name" value="ABC3_permease_C"/>
</dbReference>
<comment type="subcellular location">
    <subcellularLocation>
        <location evidence="1">Cell membrane</location>
        <topology evidence="1">Multi-pass membrane protein</topology>
    </subcellularLocation>
</comment>
<evidence type="ECO:0000259" key="8">
    <source>
        <dbReference type="Pfam" id="PF12704"/>
    </source>
</evidence>
<feature type="transmembrane region" description="Helical" evidence="6">
    <location>
        <begin position="20"/>
        <end position="43"/>
    </location>
</feature>
<keyword evidence="3 6" id="KW-0812">Transmembrane</keyword>
<keyword evidence="5 6" id="KW-0472">Membrane</keyword>
<organism evidence="9 10">
    <name type="scientific">Geotalea uraniireducens</name>
    <dbReference type="NCBI Taxonomy" id="351604"/>
    <lineage>
        <taxon>Bacteria</taxon>
        <taxon>Pseudomonadati</taxon>
        <taxon>Thermodesulfobacteriota</taxon>
        <taxon>Desulfuromonadia</taxon>
        <taxon>Geobacterales</taxon>
        <taxon>Geobacteraceae</taxon>
        <taxon>Geotalea</taxon>
    </lineage>
</organism>
<dbReference type="Pfam" id="PF02687">
    <property type="entry name" value="FtsX"/>
    <property type="match status" value="1"/>
</dbReference>
<proteinExistence type="predicted"/>
<gene>
    <name evidence="9" type="ORF">GURASL_14040</name>
</gene>
<evidence type="ECO:0000256" key="1">
    <source>
        <dbReference type="ARBA" id="ARBA00004651"/>
    </source>
</evidence>
<keyword evidence="2" id="KW-1003">Cell membrane</keyword>
<dbReference type="InterPro" id="IPR025857">
    <property type="entry name" value="MacB_PCD"/>
</dbReference>
<feature type="domain" description="MacB-like periplasmic core" evidence="8">
    <location>
        <begin position="19"/>
        <end position="227"/>
    </location>
</feature>
<dbReference type="PANTHER" id="PTHR30572">
    <property type="entry name" value="MEMBRANE COMPONENT OF TRANSPORTER-RELATED"/>
    <property type="match status" value="1"/>
</dbReference>
<sequence length="387" mass="42241">MGIPYYYSFRNLWTRRMTTVLTALGMALVVFVFAATLMLAAGLQKTLVDTGSYDNVVVIRKSAQTEVQSGIDRSQAAVVETEPEIAMEGGEPLLAKELVVLISLPKRGTNKPANVVIRGVGARSLRLRPQVRLVEGRMPRPGLAEIIAGQNIAKRFKGGGIGESLHFGMRDWRVVGVFDAGTTGFSSEIWGDVDQLMQAFRRPVYSSIVFKLRDPADFAAVKKRIENDPRLTLEAKREIRFYADQSEAMAKFLRIMGITLTVIFSFGAVIGAMITMYAAVANRTTEIGTLRALGFHKGSILSAFMLESLFLGLLGGLVGIFCASFMQLITISTMNWQTFSELAFSFTLTPGIIGKSLLFSLVMGFVGGLLPAVRAARMSIVDSLRAS</sequence>
<accession>A0ABM8EJE6</accession>
<dbReference type="PANTHER" id="PTHR30572:SF15">
    <property type="entry name" value="ABC TRANSPORTER PERMEASE"/>
    <property type="match status" value="1"/>
</dbReference>
<dbReference type="RefSeq" id="WP_282002959.1">
    <property type="nucleotide sequence ID" value="NZ_AP027151.1"/>
</dbReference>
<evidence type="ECO:0000256" key="6">
    <source>
        <dbReference type="SAM" id="Phobius"/>
    </source>
</evidence>
<feature type="domain" description="ABC3 transporter permease C-terminal" evidence="7">
    <location>
        <begin position="259"/>
        <end position="380"/>
    </location>
</feature>
<keyword evidence="10" id="KW-1185">Reference proteome</keyword>
<protein>
    <submittedName>
        <fullName evidence="9">Multidrug ABC transporter permease</fullName>
    </submittedName>
</protein>
<evidence type="ECO:0000259" key="7">
    <source>
        <dbReference type="Pfam" id="PF02687"/>
    </source>
</evidence>
<dbReference type="EMBL" id="AP027151">
    <property type="protein sequence ID" value="BDV42481.1"/>
    <property type="molecule type" value="Genomic_DNA"/>
</dbReference>
<evidence type="ECO:0000313" key="10">
    <source>
        <dbReference type="Proteomes" id="UP001317705"/>
    </source>
</evidence>
<name>A0ABM8EJE6_9BACT</name>
<keyword evidence="4 6" id="KW-1133">Transmembrane helix</keyword>
<feature type="transmembrane region" description="Helical" evidence="6">
    <location>
        <begin position="301"/>
        <end position="332"/>
    </location>
</feature>
<evidence type="ECO:0000256" key="2">
    <source>
        <dbReference type="ARBA" id="ARBA00022475"/>
    </source>
</evidence>
<dbReference type="Proteomes" id="UP001317705">
    <property type="component" value="Chromosome"/>
</dbReference>
<evidence type="ECO:0000256" key="5">
    <source>
        <dbReference type="ARBA" id="ARBA00023136"/>
    </source>
</evidence>
<evidence type="ECO:0000313" key="9">
    <source>
        <dbReference type="EMBL" id="BDV42481.1"/>
    </source>
</evidence>
<dbReference type="InterPro" id="IPR050250">
    <property type="entry name" value="Macrolide_Exporter_MacB"/>
</dbReference>